<proteinExistence type="predicted"/>
<dbReference type="Gramene" id="OE9A030135T1">
    <property type="protein sequence ID" value="OE9A030135C1"/>
    <property type="gene ID" value="OE9A030135"/>
</dbReference>
<sequence>MEYHLDAELRRMPGKATWNSSFESFTAVLELFDDQHGDMLRQSFLWPLYQLREVQYSGQIIDVLLCRLLRPVDGDSLQFDLGSKVVSFSMFEFTLITGLRITGDNAAMERSNRLYETYFQGHGLMLLPDLMVAIKGCDHMLDRLKLGLVYILESVMRCHHKKTAIDIFYLQVVDDIDAFNNYPWG</sequence>
<dbReference type="PANTHER" id="PTHR48449:SF1">
    <property type="entry name" value="DUF1985 DOMAIN-CONTAINING PROTEIN"/>
    <property type="match status" value="1"/>
</dbReference>
<evidence type="ECO:0000313" key="2">
    <source>
        <dbReference type="EMBL" id="CAA2957514.1"/>
    </source>
</evidence>
<dbReference type="Pfam" id="PF09331">
    <property type="entry name" value="DUF1985"/>
    <property type="match status" value="1"/>
</dbReference>
<dbReference type="PANTHER" id="PTHR48449">
    <property type="entry name" value="DUF1985 DOMAIN-CONTAINING PROTEIN"/>
    <property type="match status" value="1"/>
</dbReference>
<dbReference type="OrthoDB" id="1930729at2759"/>
<keyword evidence="3" id="KW-1185">Reference proteome</keyword>
<evidence type="ECO:0000259" key="1">
    <source>
        <dbReference type="Pfam" id="PF09331"/>
    </source>
</evidence>
<dbReference type="AlphaFoldDB" id="A0A8S0PSD5"/>
<name>A0A8S0PSD5_OLEEU</name>
<reference evidence="2 3" key="1">
    <citation type="submission" date="2019-12" db="EMBL/GenBank/DDBJ databases">
        <authorList>
            <person name="Alioto T."/>
            <person name="Alioto T."/>
            <person name="Gomez Garrido J."/>
        </authorList>
    </citation>
    <scope>NUCLEOTIDE SEQUENCE [LARGE SCALE GENOMIC DNA]</scope>
</reference>
<dbReference type="EMBL" id="CACTIH010000226">
    <property type="protein sequence ID" value="CAA2957514.1"/>
    <property type="molecule type" value="Genomic_DNA"/>
</dbReference>
<feature type="domain" description="DUF1985" evidence="1">
    <location>
        <begin position="66"/>
        <end position="185"/>
    </location>
</feature>
<accession>A0A8S0PSD5</accession>
<gene>
    <name evidence="2" type="ORF">OLEA9_A030135</name>
</gene>
<comment type="caution">
    <text evidence="2">The sequence shown here is derived from an EMBL/GenBank/DDBJ whole genome shotgun (WGS) entry which is preliminary data.</text>
</comment>
<organism evidence="2 3">
    <name type="scientific">Olea europaea subsp. europaea</name>
    <dbReference type="NCBI Taxonomy" id="158383"/>
    <lineage>
        <taxon>Eukaryota</taxon>
        <taxon>Viridiplantae</taxon>
        <taxon>Streptophyta</taxon>
        <taxon>Embryophyta</taxon>
        <taxon>Tracheophyta</taxon>
        <taxon>Spermatophyta</taxon>
        <taxon>Magnoliopsida</taxon>
        <taxon>eudicotyledons</taxon>
        <taxon>Gunneridae</taxon>
        <taxon>Pentapetalae</taxon>
        <taxon>asterids</taxon>
        <taxon>lamiids</taxon>
        <taxon>Lamiales</taxon>
        <taxon>Oleaceae</taxon>
        <taxon>Oleeae</taxon>
        <taxon>Olea</taxon>
    </lineage>
</organism>
<dbReference type="InterPro" id="IPR015410">
    <property type="entry name" value="DUF1985"/>
</dbReference>
<protein>
    <recommendedName>
        <fullName evidence="1">DUF1985 domain-containing protein</fullName>
    </recommendedName>
</protein>
<dbReference type="Proteomes" id="UP000594638">
    <property type="component" value="Unassembled WGS sequence"/>
</dbReference>
<evidence type="ECO:0000313" key="3">
    <source>
        <dbReference type="Proteomes" id="UP000594638"/>
    </source>
</evidence>